<proteinExistence type="predicted"/>
<dbReference type="AlphaFoldDB" id="A0A542DY24"/>
<feature type="transmembrane region" description="Helical" evidence="9">
    <location>
        <begin position="140"/>
        <end position="157"/>
    </location>
</feature>
<reference evidence="10 11" key="1">
    <citation type="submission" date="2019-06" db="EMBL/GenBank/DDBJ databases">
        <title>Sequencing the genomes of 1000 actinobacteria strains.</title>
        <authorList>
            <person name="Klenk H.-P."/>
        </authorList>
    </citation>
    <scope>NUCLEOTIDE SEQUENCE [LARGE SCALE GENOMIC DNA]</scope>
    <source>
        <strain evidence="10 11">DSM 18607</strain>
    </source>
</reference>
<keyword evidence="11" id="KW-1185">Reference proteome</keyword>
<dbReference type="CDD" id="cd06579">
    <property type="entry name" value="TM_PBP1_transp_AraH_like"/>
    <property type="match status" value="1"/>
</dbReference>
<protein>
    <recommendedName>
        <fullName evidence="8">Autoinducer 2 import system permease protein LsrD</fullName>
    </recommendedName>
</protein>
<dbReference type="EMBL" id="VFMN01000001">
    <property type="protein sequence ID" value="TQJ07985.1"/>
    <property type="molecule type" value="Genomic_DNA"/>
</dbReference>
<keyword evidence="5 9" id="KW-0812">Transmembrane</keyword>
<feature type="transmembrane region" description="Helical" evidence="9">
    <location>
        <begin position="309"/>
        <end position="326"/>
    </location>
</feature>
<feature type="transmembrane region" description="Helical" evidence="9">
    <location>
        <begin position="86"/>
        <end position="104"/>
    </location>
</feature>
<evidence type="ECO:0000256" key="9">
    <source>
        <dbReference type="SAM" id="Phobius"/>
    </source>
</evidence>
<keyword evidence="7 9" id="KW-0472">Membrane</keyword>
<evidence type="ECO:0000313" key="10">
    <source>
        <dbReference type="EMBL" id="TQJ07985.1"/>
    </source>
</evidence>
<feature type="transmembrane region" description="Helical" evidence="9">
    <location>
        <begin position="177"/>
        <end position="200"/>
    </location>
</feature>
<evidence type="ECO:0000256" key="5">
    <source>
        <dbReference type="ARBA" id="ARBA00022692"/>
    </source>
</evidence>
<dbReference type="PANTHER" id="PTHR32196:SF71">
    <property type="entry name" value="AUTOINDUCER 2 IMPORT SYSTEM PERMEASE PROTEIN LSRD"/>
    <property type="match status" value="1"/>
</dbReference>
<keyword evidence="3" id="KW-1003">Cell membrane</keyword>
<evidence type="ECO:0000256" key="6">
    <source>
        <dbReference type="ARBA" id="ARBA00022989"/>
    </source>
</evidence>
<dbReference type="RefSeq" id="WP_141847371.1">
    <property type="nucleotide sequence ID" value="NZ_BAAAPR010000002.1"/>
</dbReference>
<evidence type="ECO:0000313" key="11">
    <source>
        <dbReference type="Proteomes" id="UP000317893"/>
    </source>
</evidence>
<evidence type="ECO:0000256" key="2">
    <source>
        <dbReference type="ARBA" id="ARBA00022448"/>
    </source>
</evidence>
<dbReference type="Pfam" id="PF02653">
    <property type="entry name" value="BPD_transp_2"/>
    <property type="match status" value="1"/>
</dbReference>
<evidence type="ECO:0000256" key="8">
    <source>
        <dbReference type="ARBA" id="ARBA00039381"/>
    </source>
</evidence>
<sequence>MTAPLLTGPEAGAPAAGRTTRLRTSLRRTEVVLAGIAVAAFVVLALTTGGNLVQPSTLQAILQYLAVPIVIGLAQMVVLAVGQMNLSVGVLTGLTAVVAASLMVDAGLPAGLAVVAALLLGLLVGLTNGLLVVLTRINGFIVTLATMTIVAGIRYGVHGTGTYQGYSPGLVSLGRASVLGVPTVFLAAVVVAVLVALFFARGVVGRQMLASGGNPLAARLSGISNDRSVVVAHALSGLLAGVAGVLVVALSGSVNASIGDDLLLPSFAAPIIGGVALAGGVVSVLGTCLAAFIVRLVDVAQAQYNINPRWVDLVVGAVVLGAVLVSQKRVKEGSS</sequence>
<dbReference type="OrthoDB" id="3468954at2"/>
<dbReference type="GO" id="GO:0022857">
    <property type="term" value="F:transmembrane transporter activity"/>
    <property type="evidence" value="ECO:0007669"/>
    <property type="project" value="InterPro"/>
</dbReference>
<feature type="transmembrane region" description="Helical" evidence="9">
    <location>
        <begin position="271"/>
        <end position="297"/>
    </location>
</feature>
<dbReference type="InterPro" id="IPR001851">
    <property type="entry name" value="ABC_transp_permease"/>
</dbReference>
<feature type="transmembrane region" description="Helical" evidence="9">
    <location>
        <begin position="229"/>
        <end position="251"/>
    </location>
</feature>
<organism evidence="10 11">
    <name type="scientific">Lapillicoccus jejuensis</name>
    <dbReference type="NCBI Taxonomy" id="402171"/>
    <lineage>
        <taxon>Bacteria</taxon>
        <taxon>Bacillati</taxon>
        <taxon>Actinomycetota</taxon>
        <taxon>Actinomycetes</taxon>
        <taxon>Micrococcales</taxon>
        <taxon>Intrasporangiaceae</taxon>
        <taxon>Lapillicoccus</taxon>
    </lineage>
</organism>
<dbReference type="GO" id="GO:0005886">
    <property type="term" value="C:plasma membrane"/>
    <property type="evidence" value="ECO:0007669"/>
    <property type="project" value="UniProtKB-SubCell"/>
</dbReference>
<comment type="caution">
    <text evidence="10">The sequence shown here is derived from an EMBL/GenBank/DDBJ whole genome shotgun (WGS) entry which is preliminary data.</text>
</comment>
<dbReference type="PANTHER" id="PTHR32196">
    <property type="entry name" value="ABC TRANSPORTER PERMEASE PROTEIN YPHD-RELATED-RELATED"/>
    <property type="match status" value="1"/>
</dbReference>
<keyword evidence="6 9" id="KW-1133">Transmembrane helix</keyword>
<comment type="subcellular location">
    <subcellularLocation>
        <location evidence="1">Cell membrane</location>
        <topology evidence="1">Multi-pass membrane protein</topology>
    </subcellularLocation>
</comment>
<evidence type="ECO:0000256" key="7">
    <source>
        <dbReference type="ARBA" id="ARBA00023136"/>
    </source>
</evidence>
<gene>
    <name evidence="10" type="ORF">FB458_1061</name>
</gene>
<feature type="transmembrane region" description="Helical" evidence="9">
    <location>
        <begin position="31"/>
        <end position="49"/>
    </location>
</feature>
<evidence type="ECO:0000256" key="1">
    <source>
        <dbReference type="ARBA" id="ARBA00004651"/>
    </source>
</evidence>
<dbReference type="Proteomes" id="UP000317893">
    <property type="component" value="Unassembled WGS sequence"/>
</dbReference>
<keyword evidence="4" id="KW-0997">Cell inner membrane</keyword>
<feature type="transmembrane region" description="Helical" evidence="9">
    <location>
        <begin position="110"/>
        <end position="133"/>
    </location>
</feature>
<feature type="transmembrane region" description="Helical" evidence="9">
    <location>
        <begin position="61"/>
        <end position="79"/>
    </location>
</feature>
<accession>A0A542DY24</accession>
<evidence type="ECO:0000256" key="4">
    <source>
        <dbReference type="ARBA" id="ARBA00022519"/>
    </source>
</evidence>
<evidence type="ECO:0000256" key="3">
    <source>
        <dbReference type="ARBA" id="ARBA00022475"/>
    </source>
</evidence>
<name>A0A542DY24_9MICO</name>
<keyword evidence="2" id="KW-0813">Transport</keyword>